<dbReference type="SUPFAM" id="SSF50978">
    <property type="entry name" value="WD40 repeat-like"/>
    <property type="match status" value="1"/>
</dbReference>
<proteinExistence type="predicted"/>
<feature type="region of interest" description="Disordered" evidence="2">
    <location>
        <begin position="936"/>
        <end position="962"/>
    </location>
</feature>
<dbReference type="GO" id="GO:0071493">
    <property type="term" value="P:cellular response to UV-B"/>
    <property type="evidence" value="ECO:0007669"/>
    <property type="project" value="InterPro"/>
</dbReference>
<dbReference type="GO" id="GO:0080008">
    <property type="term" value="C:Cul4-RING E3 ubiquitin ligase complex"/>
    <property type="evidence" value="ECO:0007669"/>
    <property type="project" value="InterPro"/>
</dbReference>
<feature type="compositionally biased region" description="Basic and acidic residues" evidence="2">
    <location>
        <begin position="1275"/>
        <end position="1286"/>
    </location>
</feature>
<dbReference type="PANTHER" id="PTHR47201:SF1">
    <property type="entry name" value="PROTEIN DWD HYPERSENSITIVE TO UV-B 1"/>
    <property type="match status" value="1"/>
</dbReference>
<gene>
    <name evidence="4" type="ORF">ETH_00007220</name>
</gene>
<dbReference type="VEuPathDB" id="ToxoDB:ETH_00007220"/>
<feature type="region of interest" description="Disordered" evidence="2">
    <location>
        <begin position="839"/>
        <end position="864"/>
    </location>
</feature>
<dbReference type="SUPFAM" id="SSF81383">
    <property type="entry name" value="F-box domain"/>
    <property type="match status" value="1"/>
</dbReference>
<feature type="region of interest" description="Disordered" evidence="2">
    <location>
        <begin position="1"/>
        <end position="20"/>
    </location>
</feature>
<accession>U6KU86</accession>
<sequence length="1983" mass="215609">MVLPASSRQPGRQVFHSSRLTQQLEAGLFPDEDSCRNKTPRGSTTVAATGESEACCRGCHAMTPQECLQGSIVGPSEHAICRTRPAMPPRVQPSATYRIEEHKSPMPSSEGPSDLGGLGFFGRPLWFCDRAGSEESVASEKSGRCTARSQPEKRTVLPLSQTPLPAAVFGHVAIFLDAEDVVALASVCKSLRWIAYHRDTWRALCFSAGLATCSPNAGVLRRQYRKRVKEKTVKCASNAKQTGPNPESRVHRNLLKQGKSSFYVDNVIRSSLESNQSCLGPGSLSDADQADSSSSDSTARSRCEGGRSDPSSACEEFLWTTRCHPKFIYQRTAANAAHGAGTHCRGLQALPGCTLHESVDWRFLFLLNRVSPGPRIYIHVRELELQFPMHPAVPDLTSACRCSTLGGTSSVDGQDCGGGEHEKQRQLKCNNRDKWLNPQDFVSTFVKRALNIRQPMRLRHLRPGNRPGLCVAEILRDQHYLLEWQVSLRHLQEPSAHSSCCAAEATGDCTFVWPLPPYGTLESDALAQLDRGWRREERRTVPNIVDDNRPRPSRQTPEVDGVQGDRLIFDVLGRESVFATLLSPLSNGTTAAAIFVGALLVAFATSSATAAITTAAAATATLAARHSRIFRVDLHVIERDEHEDDQEEVAECDIQPSRLVSGFTTQRGAVNIPSSNGGYGNHGQMGGESAPAGSGQALCVTSSVVNAAPVNGQAGECVSIHSRLGLPCFQRMFADRLRRLLRSSTLASAALTEASLALASTVFSSISRDALTTAVNALAAAGAAFTSVLRPPGAARSRNSLQLGGSACVLPPEKQLPIQGAVQLTTPLGFPLDAEAEGKCGGKSLETSTPAKSGGKPQRTAAPVNDFRPFKIPSELKIPTQEELFNERELCDMVRRGASEDSACLRSPSATRAQPRRSHSFLSVCIGQLGAFRRRSGCSMPARATRSPDASDSPAESESSWPFVANAETAGTGASVLRHQRHHRALNSWHSSRQASENHLSSARETEREEASSSDQEHPRAREMSATGANWTSTRELFAQNFSLPAGGWRVENPPLQPGHGLLLFVRTCLPPANGVMWPRGMQDCCGFGTEWDATAAASWTALPEDVPLLLPADATAADLARLLFLTLADRKYMLPLICAARSGETTMSSTHLYNRGNRPQSRRRKGKGGLAAHLSQSSVLRFWLASTHPSREHHLEQQPLPSAKLTADLRLMSCERLTLTVVPFSSARHAASACTRCLTLTCDIENFSGQKHGRRRGNSGGSQNGTGSSSWSAHQHDPADRRLPKDSSPWLLSPLFTWAQDCTLSVVMDTPADGEPTLVLHREAASEPIRQMVESSDVQEQLQPQREEQVLTGQFQPLPDQSATENRVPDGLEGSLSPDCTMLDTLQTAQPSSALNFSDENAVWRGQTAEISSTSSDCDVHLTASADPSAQRPTGILVAELDSKPCKPWILQSSVNARQFEYHPEKTNVLLTGNNDGRVRVLDWERDAVLGTELVDSHPILGLSWLKHHPELFVCAAGVSGIPYVVRWREQDEIFSNELKGERGRMTKAAVSSSQPFPSLNAQSRQFALQQQSTEVGECEANHEEQYSADREDCLDISTVTAALTWIRRCGRGDRLSREGTASLRIVHQYCACDDLSSVSVNSTDDYLLVSGRSPDLTIHDVATGARLGALRNLHSDSINIVRFAHTSPHLFVTASFDQTCRLWDLRQRINGHQPLLTVDTGSLSVMCCFDDSDEWLLCSGVDAALRQVCLRSYTVFPQSFAIPPVNAETNFRRAVYLQGGKEFITAGTEEGFFRVFSRLGRDLGVVSLEGLLRPFIRVRSSHGLATLADLQGELLNLRIYLRSHMALGLSAMSDAALATAAGMSRSPVATVLRNALRHLSGCPIQLLDREVLERMRQAVVAPGAPWLISQEGMRNPSSLFQEAGAGSPESSVVEEYVQSLRSHPQERRLVGALLATKDQVEAANGDSSFVAMSELPATMLG</sequence>
<dbReference type="VEuPathDB" id="ToxoDB:ETH2_0905700"/>
<dbReference type="PANTHER" id="PTHR47201">
    <property type="entry name" value="BNAC09G30780D PROTEIN"/>
    <property type="match status" value="1"/>
</dbReference>
<dbReference type="InterPro" id="IPR015943">
    <property type="entry name" value="WD40/YVTN_repeat-like_dom_sf"/>
</dbReference>
<feature type="region of interest" description="Disordered" evidence="2">
    <location>
        <begin position="279"/>
        <end position="312"/>
    </location>
</feature>
<feature type="compositionally biased region" description="Low complexity" evidence="2">
    <location>
        <begin position="283"/>
        <end position="298"/>
    </location>
</feature>
<evidence type="ECO:0000256" key="2">
    <source>
        <dbReference type="SAM" id="MobiDB-lite"/>
    </source>
</evidence>
<dbReference type="InterPro" id="IPR001680">
    <property type="entry name" value="WD40_rpt"/>
</dbReference>
<dbReference type="EMBL" id="HG675628">
    <property type="protein sequence ID" value="CDJ41516.1"/>
    <property type="molecule type" value="Genomic_DNA"/>
</dbReference>
<dbReference type="PROSITE" id="PS50181">
    <property type="entry name" value="FBOX"/>
    <property type="match status" value="1"/>
</dbReference>
<dbReference type="OrthoDB" id="20669at2759"/>
<feature type="compositionally biased region" description="Polar residues" evidence="2">
    <location>
        <begin position="988"/>
        <end position="1000"/>
    </location>
</feature>
<dbReference type="InterPro" id="IPR001810">
    <property type="entry name" value="F-box_dom"/>
</dbReference>
<evidence type="ECO:0000256" key="1">
    <source>
        <dbReference type="PROSITE-ProRule" id="PRU00221"/>
    </source>
</evidence>
<reference evidence="4" key="2">
    <citation type="submission" date="2013-10" db="EMBL/GenBank/DDBJ databases">
        <authorList>
            <person name="Aslett M."/>
        </authorList>
    </citation>
    <scope>NUCLEOTIDE SEQUENCE [LARGE SCALE GENOMIC DNA]</scope>
    <source>
        <strain evidence="4">Houghton</strain>
    </source>
</reference>
<feature type="compositionally biased region" description="Low complexity" evidence="2">
    <location>
        <begin position="947"/>
        <end position="960"/>
    </location>
</feature>
<feature type="region of interest" description="Disordered" evidence="2">
    <location>
        <begin position="986"/>
        <end position="1030"/>
    </location>
</feature>
<dbReference type="InterPro" id="IPR036322">
    <property type="entry name" value="WD40_repeat_dom_sf"/>
</dbReference>
<organism evidence="4 5">
    <name type="scientific">Eimeria tenella</name>
    <name type="common">Coccidian parasite</name>
    <dbReference type="NCBI Taxonomy" id="5802"/>
    <lineage>
        <taxon>Eukaryota</taxon>
        <taxon>Sar</taxon>
        <taxon>Alveolata</taxon>
        <taxon>Apicomplexa</taxon>
        <taxon>Conoidasida</taxon>
        <taxon>Coccidia</taxon>
        <taxon>Eucoccidiorida</taxon>
        <taxon>Eimeriorina</taxon>
        <taxon>Eimeriidae</taxon>
        <taxon>Eimeria</taxon>
    </lineage>
</organism>
<name>U6KU86_EIMTE</name>
<dbReference type="Proteomes" id="UP000030747">
    <property type="component" value="Unassembled WGS sequence"/>
</dbReference>
<feature type="region of interest" description="Disordered" evidence="2">
    <location>
        <begin position="1150"/>
        <end position="1171"/>
    </location>
</feature>
<feature type="repeat" description="WD" evidence="1">
    <location>
        <begin position="1673"/>
        <end position="1708"/>
    </location>
</feature>
<keyword evidence="5" id="KW-1185">Reference proteome</keyword>
<evidence type="ECO:0000259" key="3">
    <source>
        <dbReference type="PROSITE" id="PS50181"/>
    </source>
</evidence>
<dbReference type="Gene3D" id="1.20.1280.50">
    <property type="match status" value="1"/>
</dbReference>
<dbReference type="Gene3D" id="2.130.10.10">
    <property type="entry name" value="YVTN repeat-like/Quinoprotein amine dehydrogenase"/>
    <property type="match status" value="2"/>
</dbReference>
<protein>
    <submittedName>
        <fullName evidence="4">WD domain, G-beta repeat-containing protein, putative</fullName>
    </submittedName>
</protein>
<dbReference type="OMA" id="LELQFPM"/>
<feature type="domain" description="F-box" evidence="3">
    <location>
        <begin position="158"/>
        <end position="204"/>
    </location>
</feature>
<evidence type="ECO:0000313" key="4">
    <source>
        <dbReference type="EMBL" id="CDJ41516.1"/>
    </source>
</evidence>
<dbReference type="GeneID" id="25250646"/>
<feature type="region of interest" description="Disordered" evidence="2">
    <location>
        <begin position="1249"/>
        <end position="1287"/>
    </location>
</feature>
<evidence type="ECO:0000313" key="5">
    <source>
        <dbReference type="Proteomes" id="UP000030747"/>
    </source>
</evidence>
<feature type="compositionally biased region" description="Basic and acidic residues" evidence="2">
    <location>
        <begin position="1002"/>
        <end position="1023"/>
    </location>
</feature>
<dbReference type="SMART" id="SM00320">
    <property type="entry name" value="WD40"/>
    <property type="match status" value="3"/>
</dbReference>
<dbReference type="InterPro" id="IPR036047">
    <property type="entry name" value="F-box-like_dom_sf"/>
</dbReference>
<dbReference type="InterPro" id="IPR046377">
    <property type="entry name" value="DHU1"/>
</dbReference>
<dbReference type="RefSeq" id="XP_013232266.1">
    <property type="nucleotide sequence ID" value="XM_013376812.1"/>
</dbReference>
<keyword evidence="1" id="KW-0853">WD repeat</keyword>
<dbReference type="PROSITE" id="PS50082">
    <property type="entry name" value="WD_REPEATS_2"/>
    <property type="match status" value="1"/>
</dbReference>
<reference evidence="4" key="1">
    <citation type="submission" date="2013-10" db="EMBL/GenBank/DDBJ databases">
        <title>Genomic analysis of the causative agents of coccidiosis in chickens.</title>
        <authorList>
            <person name="Reid A.J."/>
            <person name="Blake D."/>
            <person name="Billington K."/>
            <person name="Browne H."/>
            <person name="Dunn M."/>
            <person name="Hung S."/>
            <person name="Kawahara F."/>
            <person name="Miranda-Saavedra D."/>
            <person name="Mourier T."/>
            <person name="Nagra H."/>
            <person name="Otto T.D."/>
            <person name="Rawlings N."/>
            <person name="Sanchez A."/>
            <person name="Sanders M."/>
            <person name="Subramaniam C."/>
            <person name="Tay Y."/>
            <person name="Dear P."/>
            <person name="Doerig C."/>
            <person name="Gruber A."/>
            <person name="Parkinson J."/>
            <person name="Shirley M."/>
            <person name="Wan K.L."/>
            <person name="Berriman M."/>
            <person name="Tomley F."/>
            <person name="Pain A."/>
        </authorList>
    </citation>
    <scope>NUCLEOTIDE SEQUENCE [LARGE SCALE GENOMIC DNA]</scope>
    <source>
        <strain evidence="4">Houghton</strain>
    </source>
</reference>